<comment type="caution">
    <text evidence="1">The sequence shown here is derived from an EMBL/GenBank/DDBJ whole genome shotgun (WGS) entry which is preliminary data.</text>
</comment>
<dbReference type="AlphaFoldDB" id="A0A4Q7N1I8"/>
<name>A0A4Q7N1I8_9BACT</name>
<dbReference type="RefSeq" id="WP_130539877.1">
    <property type="nucleotide sequence ID" value="NZ_CP042431.1"/>
</dbReference>
<dbReference type="EMBL" id="SGXA01000001">
    <property type="protein sequence ID" value="RZS75511.1"/>
    <property type="molecule type" value="Genomic_DNA"/>
</dbReference>
<evidence type="ECO:0000313" key="2">
    <source>
        <dbReference type="Proteomes" id="UP000293874"/>
    </source>
</evidence>
<organism evidence="1 2">
    <name type="scientific">Pseudobacter ginsenosidimutans</name>
    <dbReference type="NCBI Taxonomy" id="661488"/>
    <lineage>
        <taxon>Bacteria</taxon>
        <taxon>Pseudomonadati</taxon>
        <taxon>Bacteroidota</taxon>
        <taxon>Chitinophagia</taxon>
        <taxon>Chitinophagales</taxon>
        <taxon>Chitinophagaceae</taxon>
        <taxon>Pseudobacter</taxon>
    </lineage>
</organism>
<proteinExistence type="predicted"/>
<keyword evidence="2" id="KW-1185">Reference proteome</keyword>
<evidence type="ECO:0000313" key="1">
    <source>
        <dbReference type="EMBL" id="RZS75511.1"/>
    </source>
</evidence>
<dbReference type="InterPro" id="IPR011050">
    <property type="entry name" value="Pectin_lyase_fold/virulence"/>
</dbReference>
<evidence type="ECO:0008006" key="3">
    <source>
        <dbReference type="Google" id="ProtNLM"/>
    </source>
</evidence>
<dbReference type="SUPFAM" id="SSF51126">
    <property type="entry name" value="Pectin lyase-like"/>
    <property type="match status" value="1"/>
</dbReference>
<dbReference type="OrthoDB" id="669576at2"/>
<sequence length="355" mass="37672">MKLFQFTGSILLCIIVSVPATAKIWRVNNNPGIDADFTSVQAAHNAAEGGDTIHVEGSASRYGRLTISKRVYIIGPGYYLDQVPNTQVNMFSAVIEAIDFNTGAENSVVMGIECPSDVNINCHKITLMRNRLMAGGIGEERPSTPIRIGYGAGTEPANDIIISQNYGGNILVLYGSTRILISNNYLTRSTNEGDATTFDVIGAPSSAILIVKNNVLRRGRLTTYNSSYSNNIMINGSVNNTTTGNLFLNNIGSEAQFGTANGNQSNVSMANVFVGRQTGVSWDGEYMLRAGSPAIGAGEGSTPQNPIDCGMFGGLTKYVLAGQPPMPAIYSLEVSPVGSLNEPVKVKAKVKSAGK</sequence>
<protein>
    <recommendedName>
        <fullName evidence="3">Parallel beta helix pectate lyase-like protein</fullName>
    </recommendedName>
</protein>
<accession>A0A4Q7N1I8</accession>
<reference evidence="1 2" key="1">
    <citation type="submission" date="2019-02" db="EMBL/GenBank/DDBJ databases">
        <title>Genomic Encyclopedia of Type Strains, Phase IV (KMG-IV): sequencing the most valuable type-strain genomes for metagenomic binning, comparative biology and taxonomic classification.</title>
        <authorList>
            <person name="Goeker M."/>
        </authorList>
    </citation>
    <scope>NUCLEOTIDE SEQUENCE [LARGE SCALE GENOMIC DNA]</scope>
    <source>
        <strain evidence="1 2">DSM 18116</strain>
    </source>
</reference>
<dbReference type="Proteomes" id="UP000293874">
    <property type="component" value="Unassembled WGS sequence"/>
</dbReference>
<gene>
    <name evidence="1" type="ORF">EV199_1380</name>
</gene>